<keyword evidence="3" id="KW-1185">Reference proteome</keyword>
<keyword evidence="1" id="KW-0472">Membrane</keyword>
<evidence type="ECO:0000313" key="2">
    <source>
        <dbReference type="EMBL" id="MQY41877.1"/>
    </source>
</evidence>
<organism evidence="2 3">
    <name type="scientific">Tritonibacter aquimaris</name>
    <dbReference type="NCBI Taxonomy" id="2663379"/>
    <lineage>
        <taxon>Bacteria</taxon>
        <taxon>Pseudomonadati</taxon>
        <taxon>Pseudomonadota</taxon>
        <taxon>Alphaproteobacteria</taxon>
        <taxon>Rhodobacterales</taxon>
        <taxon>Paracoccaceae</taxon>
        <taxon>Tritonibacter</taxon>
    </lineage>
</organism>
<proteinExistence type="predicted"/>
<accession>A0A844AQM9</accession>
<reference evidence="2 3" key="1">
    <citation type="submission" date="2019-10" db="EMBL/GenBank/DDBJ databases">
        <title>Epibacterium sp. nov., isolated from seawater.</title>
        <authorList>
            <person name="Zhang X."/>
            <person name="Li N."/>
        </authorList>
    </citation>
    <scope>NUCLEOTIDE SEQUENCE [LARGE SCALE GENOMIC DNA]</scope>
    <source>
        <strain evidence="2 3">SM1969</strain>
    </source>
</reference>
<keyword evidence="1" id="KW-1133">Transmembrane helix</keyword>
<keyword evidence="1" id="KW-0812">Transmembrane</keyword>
<feature type="transmembrane region" description="Helical" evidence="1">
    <location>
        <begin position="193"/>
        <end position="215"/>
    </location>
</feature>
<comment type="caution">
    <text evidence="2">The sequence shown here is derived from an EMBL/GenBank/DDBJ whole genome shotgun (WGS) entry which is preliminary data.</text>
</comment>
<feature type="transmembrane region" description="Helical" evidence="1">
    <location>
        <begin position="25"/>
        <end position="47"/>
    </location>
</feature>
<sequence length="252" mass="28332">MTKSVTAWHIFLHSINMLRRNRTEVLKIFAAPALLAVFLVVVVFWRFELETIFQIYSGNGARATGKIFILFFLVVLCSLILIWPVIVWHRFILLEIPVGWVNRVEISGIFRYFFYYIGILILVTVPSLILRYAFAAVGSGLVFSLDGFFDLAISSIIAWLSYRLTPVLPGIALGLEGNGLGAAWKATQPGAMVLFFLAIIFAIFGLIEVGIALMIPEYGYLFLNMAITVVLFFVQISVATTIYGVYVEKREI</sequence>
<feature type="transmembrane region" description="Helical" evidence="1">
    <location>
        <begin position="67"/>
        <end position="92"/>
    </location>
</feature>
<name>A0A844AQM9_9RHOB</name>
<feature type="transmembrane region" description="Helical" evidence="1">
    <location>
        <begin position="221"/>
        <end position="246"/>
    </location>
</feature>
<protein>
    <submittedName>
        <fullName evidence="2">Uncharacterized protein</fullName>
    </submittedName>
</protein>
<feature type="transmembrane region" description="Helical" evidence="1">
    <location>
        <begin position="113"/>
        <end position="134"/>
    </location>
</feature>
<dbReference type="AlphaFoldDB" id="A0A844AQM9"/>
<evidence type="ECO:0000313" key="3">
    <source>
        <dbReference type="Proteomes" id="UP000436694"/>
    </source>
</evidence>
<dbReference type="RefSeq" id="WP_153545517.1">
    <property type="nucleotide sequence ID" value="NZ_WIXK01000002.1"/>
</dbReference>
<dbReference type="Proteomes" id="UP000436694">
    <property type="component" value="Unassembled WGS sequence"/>
</dbReference>
<gene>
    <name evidence="2" type="ORF">GG681_04440</name>
</gene>
<evidence type="ECO:0000256" key="1">
    <source>
        <dbReference type="SAM" id="Phobius"/>
    </source>
</evidence>
<feature type="transmembrane region" description="Helical" evidence="1">
    <location>
        <begin position="140"/>
        <end position="162"/>
    </location>
</feature>
<dbReference type="EMBL" id="WIXK01000002">
    <property type="protein sequence ID" value="MQY41877.1"/>
    <property type="molecule type" value="Genomic_DNA"/>
</dbReference>